<dbReference type="Pfam" id="PF05365">
    <property type="entry name" value="UCR_UQCRX_QCR9"/>
    <property type="match status" value="1"/>
</dbReference>
<evidence type="ECO:0000256" key="6">
    <source>
        <dbReference type="ARBA" id="ARBA00022792"/>
    </source>
</evidence>
<evidence type="ECO:0000256" key="3">
    <source>
        <dbReference type="ARBA" id="ARBA00022448"/>
    </source>
</evidence>
<dbReference type="PANTHER" id="PTHR12980:SF0">
    <property type="entry name" value="CYTOCHROME B-C1 COMPLEX SUBUNIT 9"/>
    <property type="match status" value="1"/>
</dbReference>
<dbReference type="GeneID" id="37068943"/>
<evidence type="ECO:0000256" key="9">
    <source>
        <dbReference type="ARBA" id="ARBA00023128"/>
    </source>
</evidence>
<dbReference type="Gene3D" id="1.20.5.260">
    <property type="entry name" value="Cytochrome b-c1 complex subunit 9"/>
    <property type="match status" value="1"/>
</dbReference>
<evidence type="ECO:0000256" key="2">
    <source>
        <dbReference type="ARBA" id="ARBA00007856"/>
    </source>
</evidence>
<evidence type="ECO:0000256" key="11">
    <source>
        <dbReference type="ARBA" id="ARBA00044247"/>
    </source>
</evidence>
<keyword evidence="5" id="KW-0812">Transmembrane</keyword>
<keyword evidence="13" id="KW-1185">Reference proteome</keyword>
<dbReference type="VEuPathDB" id="FungiDB:BO70DRAFT_397463"/>
<dbReference type="InterPro" id="IPR036656">
    <property type="entry name" value="QCR9_sf"/>
</dbReference>
<dbReference type="AlphaFoldDB" id="A0A317VZ20"/>
<protein>
    <recommendedName>
        <fullName evidence="11">Complex III subunit 9</fullName>
    </recommendedName>
</protein>
<evidence type="ECO:0000313" key="13">
    <source>
        <dbReference type="Proteomes" id="UP000247233"/>
    </source>
</evidence>
<name>A0A317VZ20_9EURO</name>
<comment type="similarity">
    <text evidence="2">Belongs to the UQCR10/QCR9 family.</text>
</comment>
<evidence type="ECO:0000256" key="1">
    <source>
        <dbReference type="ARBA" id="ARBA00004434"/>
    </source>
</evidence>
<dbReference type="GO" id="GO:0045275">
    <property type="term" value="C:respiratory chain complex III"/>
    <property type="evidence" value="ECO:0007669"/>
    <property type="project" value="InterPro"/>
</dbReference>
<proteinExistence type="inferred from homology"/>
<dbReference type="OrthoDB" id="44067at2759"/>
<evidence type="ECO:0000256" key="5">
    <source>
        <dbReference type="ARBA" id="ARBA00022692"/>
    </source>
</evidence>
<dbReference type="GO" id="GO:0005743">
    <property type="term" value="C:mitochondrial inner membrane"/>
    <property type="evidence" value="ECO:0007669"/>
    <property type="project" value="UniProtKB-SubCell"/>
</dbReference>
<sequence length="105" mass="12028">MAGAGVPVPDRFRHLPARLPPPLGVTSLDVTDRKIIELTEDAWTVYRGLFRRNAVYLTAIFSTAFAFELAFDTASNRVWDSFNRGRQWKDIKHRYLAAAEEEDDE</sequence>
<comment type="subcellular location">
    <subcellularLocation>
        <location evidence="1">Mitochondrion inner membrane</location>
        <topology evidence="1">Single-pass membrane protein</topology>
    </subcellularLocation>
</comment>
<keyword evidence="6" id="KW-0999">Mitochondrion inner membrane</keyword>
<dbReference type="RefSeq" id="XP_025398148.1">
    <property type="nucleotide sequence ID" value="XM_025546706.1"/>
</dbReference>
<keyword evidence="7" id="KW-0249">Electron transport</keyword>
<organism evidence="12 13">
    <name type="scientific">Aspergillus heteromorphus CBS 117.55</name>
    <dbReference type="NCBI Taxonomy" id="1448321"/>
    <lineage>
        <taxon>Eukaryota</taxon>
        <taxon>Fungi</taxon>
        <taxon>Dikarya</taxon>
        <taxon>Ascomycota</taxon>
        <taxon>Pezizomycotina</taxon>
        <taxon>Eurotiomycetes</taxon>
        <taxon>Eurotiomycetidae</taxon>
        <taxon>Eurotiales</taxon>
        <taxon>Aspergillaceae</taxon>
        <taxon>Aspergillus</taxon>
        <taxon>Aspergillus subgen. Circumdati</taxon>
    </lineage>
</organism>
<keyword evidence="3" id="KW-0813">Transport</keyword>
<keyword evidence="8" id="KW-1133">Transmembrane helix</keyword>
<dbReference type="InterPro" id="IPR008027">
    <property type="entry name" value="QCR9"/>
</dbReference>
<dbReference type="FunFam" id="1.20.5.260:FF:000001">
    <property type="entry name" value="Cytochrome b-c1 complex subunit 9"/>
    <property type="match status" value="1"/>
</dbReference>
<dbReference type="Proteomes" id="UP000247233">
    <property type="component" value="Unassembled WGS sequence"/>
</dbReference>
<evidence type="ECO:0000256" key="10">
    <source>
        <dbReference type="ARBA" id="ARBA00023136"/>
    </source>
</evidence>
<keyword evidence="9" id="KW-0496">Mitochondrion</keyword>
<comment type="caution">
    <text evidence="12">The sequence shown here is derived from an EMBL/GenBank/DDBJ whole genome shotgun (WGS) entry which is preliminary data.</text>
</comment>
<gene>
    <name evidence="12" type="ORF">BO70DRAFT_397463</name>
</gene>
<evidence type="ECO:0000313" key="12">
    <source>
        <dbReference type="EMBL" id="PWY78207.1"/>
    </source>
</evidence>
<dbReference type="PANTHER" id="PTHR12980">
    <property type="entry name" value="UBIQUINOL-CYTOCHROME C REDUCTASE COMPLEX, SUBUNIT X"/>
    <property type="match status" value="1"/>
</dbReference>
<evidence type="ECO:0000256" key="7">
    <source>
        <dbReference type="ARBA" id="ARBA00022982"/>
    </source>
</evidence>
<dbReference type="SUPFAM" id="SSF81514">
    <property type="entry name" value="Subunit X (non-heme 7 kDa protein) of cytochrome bc1 complex (Ubiquinol-cytochrome c reductase)"/>
    <property type="match status" value="1"/>
</dbReference>
<accession>A0A317VZ20</accession>
<reference evidence="12 13" key="1">
    <citation type="submission" date="2016-12" db="EMBL/GenBank/DDBJ databases">
        <title>The genomes of Aspergillus section Nigri reveals drivers in fungal speciation.</title>
        <authorList>
            <consortium name="DOE Joint Genome Institute"/>
            <person name="Vesth T.C."/>
            <person name="Nybo J."/>
            <person name="Theobald S."/>
            <person name="Brandl J."/>
            <person name="Frisvad J.C."/>
            <person name="Nielsen K.F."/>
            <person name="Lyhne E.K."/>
            <person name="Kogle M.E."/>
            <person name="Kuo A."/>
            <person name="Riley R."/>
            <person name="Clum A."/>
            <person name="Nolan M."/>
            <person name="Lipzen A."/>
            <person name="Salamov A."/>
            <person name="Henrissat B."/>
            <person name="Wiebenga A."/>
            <person name="De Vries R.P."/>
            <person name="Grigoriev I.V."/>
            <person name="Mortensen U.H."/>
            <person name="Andersen M.R."/>
            <person name="Baker S.E."/>
        </authorList>
    </citation>
    <scope>NUCLEOTIDE SEQUENCE [LARGE SCALE GENOMIC DNA]</scope>
    <source>
        <strain evidence="12 13">CBS 117.55</strain>
    </source>
</reference>
<dbReference type="GO" id="GO:0006122">
    <property type="term" value="P:mitochondrial electron transport, ubiquinol to cytochrome c"/>
    <property type="evidence" value="ECO:0007669"/>
    <property type="project" value="InterPro"/>
</dbReference>
<evidence type="ECO:0000256" key="4">
    <source>
        <dbReference type="ARBA" id="ARBA00022660"/>
    </source>
</evidence>
<keyword evidence="4" id="KW-0679">Respiratory chain</keyword>
<keyword evidence="10" id="KW-0472">Membrane</keyword>
<dbReference type="EMBL" id="MSFL01000017">
    <property type="protein sequence ID" value="PWY78207.1"/>
    <property type="molecule type" value="Genomic_DNA"/>
</dbReference>
<dbReference type="STRING" id="1448321.A0A317VZ20"/>
<evidence type="ECO:0000256" key="8">
    <source>
        <dbReference type="ARBA" id="ARBA00022989"/>
    </source>
</evidence>